<accession>A0A1E5TAX4</accession>
<sequence length="408" mass="47536">MKTSSLSIVLTSDYFKILLEKVHETFMNKHRLVKLPKALQLYGYGTFNDDKPSLKKDFEAIGSEFINGKYLYDKSRAFEKGQPIIKINQHYKDIILHYIGYDDFKHFLEDHKVSSIEYEKQYDLIYSGEEDKTYYYLNYYFGEHNKILKGQTIISNNWKTIQHIFIYPLEDGTYREHYSNGSIKRQGDTITIKTSTLSGGRYIDGASEIYYIGHKSPSHLNYLIGTYCTFDIYTNTVAGRSILEKCESKKVMEEQSKTAFIPPYIALEIRNKRIVNNRFVPRNALELSDHSPYASLYGKLPGTYELIFRFDEGFKETLKFKILETDYQVVTLTENVYIEKDKLELLNKGSIVNFRFSFSGIIALDSVSIFFKTYFLRNENEKQEGVFSGIDNENRLINGTLVVNYAPN</sequence>
<dbReference type="EMBL" id="MDJD01000034">
    <property type="protein sequence ID" value="OEK08523.1"/>
    <property type="molecule type" value="Genomic_DNA"/>
</dbReference>
<name>A0A1E5TAX4_9FLAO</name>
<reference evidence="1 2" key="1">
    <citation type="submission" date="2016-05" db="EMBL/GenBank/DDBJ databases">
        <title>Draft Genome Sequence of Algibacter sp. Strain SK-16 Isolated from the Surface Water of Aburatsubo Inlet.</title>
        <authorList>
            <person name="Wong S.-K."/>
            <person name="Yoshizawa S."/>
            <person name="Nakajima Y."/>
            <person name="Ogura Y."/>
            <person name="Tetsuya H."/>
            <person name="Hamasaki K."/>
        </authorList>
    </citation>
    <scope>NUCLEOTIDE SEQUENCE [LARGE SCALE GENOMIC DNA]</scope>
    <source>
        <strain evidence="1 2">SK-16</strain>
    </source>
</reference>
<proteinExistence type="predicted"/>
<keyword evidence="2" id="KW-1185">Reference proteome</keyword>
<dbReference type="AlphaFoldDB" id="A0A1E5TAX4"/>
<dbReference type="STRING" id="1849968.A8C32_03460"/>
<dbReference type="Proteomes" id="UP000095713">
    <property type="component" value="Unassembled WGS sequence"/>
</dbReference>
<evidence type="ECO:0000313" key="1">
    <source>
        <dbReference type="EMBL" id="OEK08523.1"/>
    </source>
</evidence>
<gene>
    <name evidence="1" type="ORF">A8C32_03460</name>
</gene>
<comment type="caution">
    <text evidence="1">The sequence shown here is derived from an EMBL/GenBank/DDBJ whole genome shotgun (WGS) entry which is preliminary data.</text>
</comment>
<dbReference type="OrthoDB" id="974318at2"/>
<evidence type="ECO:0000313" key="2">
    <source>
        <dbReference type="Proteomes" id="UP000095713"/>
    </source>
</evidence>
<dbReference type="RefSeq" id="WP_069830030.1">
    <property type="nucleotide sequence ID" value="NZ_MDJD01000034.1"/>
</dbReference>
<protein>
    <submittedName>
        <fullName evidence="1">Uncharacterized protein</fullName>
    </submittedName>
</protein>
<organism evidence="1 2">
    <name type="scientific">Flavivirga aquatica</name>
    <dbReference type="NCBI Taxonomy" id="1849968"/>
    <lineage>
        <taxon>Bacteria</taxon>
        <taxon>Pseudomonadati</taxon>
        <taxon>Bacteroidota</taxon>
        <taxon>Flavobacteriia</taxon>
        <taxon>Flavobacteriales</taxon>
        <taxon>Flavobacteriaceae</taxon>
        <taxon>Flavivirga</taxon>
    </lineage>
</organism>